<reference evidence="1" key="1">
    <citation type="submission" date="2022-10" db="EMBL/GenBank/DDBJ databases">
        <title>The complete genomes of actinobacterial strains from the NBC collection.</title>
        <authorList>
            <person name="Joergensen T.S."/>
            <person name="Alvarez Arevalo M."/>
            <person name="Sterndorff E.B."/>
            <person name="Faurdal D."/>
            <person name="Vuksanovic O."/>
            <person name="Mourched A.-S."/>
            <person name="Charusanti P."/>
            <person name="Shaw S."/>
            <person name="Blin K."/>
            <person name="Weber T."/>
        </authorList>
    </citation>
    <scope>NUCLEOTIDE SEQUENCE [LARGE SCALE GENOMIC DNA]</scope>
    <source>
        <strain evidence="1">NBC 01686</strain>
        <plasmid evidence="1">unnamed1</plasmid>
    </source>
</reference>
<protein>
    <submittedName>
        <fullName evidence="1">Uncharacterized protein</fullName>
    </submittedName>
</protein>
<dbReference type="EMBL" id="CP109208">
    <property type="protein sequence ID" value="WUU58526.1"/>
    <property type="molecule type" value="Genomic_DNA"/>
</dbReference>
<keyword evidence="1" id="KW-0614">Plasmid</keyword>
<gene>
    <name evidence="1" type="ORF">OIE82_35705</name>
</gene>
<organism evidence="1">
    <name type="scientific">Streptomyces althioticus</name>
    <dbReference type="NCBI Taxonomy" id="83380"/>
    <lineage>
        <taxon>Bacteria</taxon>
        <taxon>Bacillati</taxon>
        <taxon>Actinomycetota</taxon>
        <taxon>Actinomycetes</taxon>
        <taxon>Kitasatosporales</taxon>
        <taxon>Streptomycetaceae</taxon>
        <taxon>Streptomyces</taxon>
        <taxon>Streptomyces althioticus group</taxon>
    </lineage>
</organism>
<accession>A0ABZ1YG20</accession>
<dbReference type="RefSeq" id="WP_266477722.1">
    <property type="nucleotide sequence ID" value="NZ_CP109208.1"/>
</dbReference>
<sequence>MQVPVRRILPPDGDRHFMELDPDCADTLVLSLHKDVVAELARSHYEAAVLLWLVLEQAGADRSTVLTIRNFQVAFFLMPLDYLAPGEVLEAVDRLAARGFVERISPNGVRVTPLAACVIERRELPARFRMEWNAAKASWEGAPMPGQHAAVPTTRQ</sequence>
<name>A0ABZ1YG20_9ACTN</name>
<geneLocation type="plasmid" evidence="1">
    <name>unnamed1</name>
</geneLocation>
<proteinExistence type="predicted"/>
<evidence type="ECO:0000313" key="1">
    <source>
        <dbReference type="EMBL" id="WUU58526.1"/>
    </source>
</evidence>